<feature type="region of interest" description="Disordered" evidence="1">
    <location>
        <begin position="1208"/>
        <end position="1230"/>
    </location>
</feature>
<keyword evidence="4" id="KW-1185">Reference proteome</keyword>
<dbReference type="InterPro" id="IPR028107">
    <property type="entry name" value="Spatacsin_C_dom"/>
</dbReference>
<dbReference type="EMBL" id="CVRI01000057">
    <property type="protein sequence ID" value="CRL01871.1"/>
    <property type="molecule type" value="Genomic_DNA"/>
</dbReference>
<feature type="domain" description="Spatacsin C-terminal" evidence="2">
    <location>
        <begin position="1526"/>
        <end position="1665"/>
    </location>
</feature>
<organism evidence="3 4">
    <name type="scientific">Clunio marinus</name>
    <dbReference type="NCBI Taxonomy" id="568069"/>
    <lineage>
        <taxon>Eukaryota</taxon>
        <taxon>Metazoa</taxon>
        <taxon>Ecdysozoa</taxon>
        <taxon>Arthropoda</taxon>
        <taxon>Hexapoda</taxon>
        <taxon>Insecta</taxon>
        <taxon>Pterygota</taxon>
        <taxon>Neoptera</taxon>
        <taxon>Endopterygota</taxon>
        <taxon>Diptera</taxon>
        <taxon>Nematocera</taxon>
        <taxon>Chironomoidea</taxon>
        <taxon>Chironomidae</taxon>
        <taxon>Clunio</taxon>
    </lineage>
</organism>
<dbReference type="PANTHER" id="PTHR13650:SF0">
    <property type="entry name" value="SPATACSIN"/>
    <property type="match status" value="1"/>
</dbReference>
<name>A0A1J1INR4_9DIPT</name>
<sequence>MNDRTSSELAIVVGLWNTLDDLQLIKDVVMKGKFISNAVKFISDRNRVSIEEAKDSFFKGASLFVNSLIKNKQIHRAVHVLKNVQLNEFYYFFDYYQEEKDETIKDLVYEHLLQLKPDLKEIERTLKIEHNCYKLLVRNFHRHLKYLDLVIRSTKSKAITSENIHKIIFGTFMKQSQQWKNEMAVDVFFKSKNIEMRHIIDKNCFFEYLLRIQLYGVLKQWLQESYLCKAGKMIQSTVTEPETFEGALLCLFREWKFEEYMMEMISRREKDVIKNEFAKLGLFESRERKVVSRMLNRFFSTNTFRENYSLLKTEEITKFIIENNFMDLLSEAFIDFRYIRLLLENLDVIYMRDELVLIESMRNLLSPTTNLEEFRCIMNTTTDYIYEFNKDFDRDNPKLNFINETLNGLPAENFKKISHTNNFTKKLMEKLNNEDEKLPEIEDLLEHYHSISLDIIREDFKRNDDGEVHISFDDPNMSAAYADNLKLTFINYVVQHQGSYASYLLIKDIVKNFMTFSTSQIIIGCEEIAKLALDHQDDRELISHAVAFLEILSIDSRYLRCLLKLTRLTHGSLTNDESDGESFEMNSDNLITLSSSSEENLRNVEALEVFWKVRKSQNPFRSYLKPFIESNDWFRIVLLAQYLNYSLESFTSICDQKIRDKSLKDNLMRAVMFDSSTDFIKTGSFNKKRRVRSTTEVSHIFANGKFLEMKRDLFGIILKCDETTKRHEMTFEVFQKMILKMEESNDLLFHAFKNDWPLIAVIAATTKLYRFKFCWISWLILRSDFTWNEKYKTIEDLAQKVVYHCLEKGFVRTLNESVKIFYPQSALKVFTKFLWFSNNGSFERIDSILKHFIVKLRTSDYNLVAAKGQTDSINFAMCCIIKHLQLNLKSILHQEKYLEALCRLELAQFSEKVDFVFLKKLNKILERTNIQVNFQELFEMDQKSLKGNIETICESLIESHQFEVAIEVADLLDLPKADFVFKWWIHMWSCEDQNDQNFDAMKYMKYVTKFNLNVEVVIKFLKTVIVEMEDCEKKFNMMKFILRNNPEDDSQEMDALEYEIILVYLRLKTRGVVQVKPLMSEYYDEVISKEKSIIHNSLYELKSIAKIEELTISFKTLDDVNQLNHLDELIFNLLDVGDVIQVMRIQEMFGRAPEDLKLLVYMMSIAEGINSIYDITKEERKTISSYGLLSKKFNRLTLRSIRTSSVSTSLSSSPEHLSASANVDESKSRSYRENKESFEALQGLVCKMKHGVDQAQRIALIYRVSLFLNQNYVELLSMKNSFEFLELAASIDCENKLLVMNDIMVALQMTDEEMAEFIGKEIAGCIIRTRFVEFNKELESMNQSTISSISFNKNRAIDDIWGLSLSKDLHLILELSTNTFLLGMELLKYYKILSRDSVDIPFKSENPEQEIICQHLNRMLAPQMMSLKKQNIIRVELLTTAHECFCHECSTEGIGAVLNLAKNLCNHLTVKKNFNLIVKLMCGIGRFREMSYCFEILIRNDQFEALLVKITKIGKILTNQPESIELPYLKCDKTIITSLNEILVGMIHATELITMANKIDMSLKFASFCELIAVQIHLIKVGMEKEEKLCPSLVNPEQSLEKFQYFANYELIVPQTMILMKNTETNIDFAKAISVHLMLEDESFLNEFMARNDLTDEIIENVVKMTQLTRITPKQEKIFNDLVRMVADCGLKYRLASLLGLKSQLQQMLNDQGTYCYLLDTKYGTVDIL</sequence>
<gene>
    <name evidence="3" type="primary">putative Spatacsin</name>
    <name evidence="3" type="ORF">CLUMA_CG015712</name>
</gene>
<evidence type="ECO:0000313" key="4">
    <source>
        <dbReference type="Proteomes" id="UP000183832"/>
    </source>
</evidence>
<dbReference type="STRING" id="568069.A0A1J1INR4"/>
<accession>A0A1J1INR4</accession>
<reference evidence="3 4" key="1">
    <citation type="submission" date="2015-04" db="EMBL/GenBank/DDBJ databases">
        <authorList>
            <person name="Syromyatnikov M.Y."/>
            <person name="Popov V.N."/>
        </authorList>
    </citation>
    <scope>NUCLEOTIDE SEQUENCE [LARGE SCALE GENOMIC DNA]</scope>
</reference>
<proteinExistence type="predicted"/>
<dbReference type="Proteomes" id="UP000183832">
    <property type="component" value="Unassembled WGS sequence"/>
</dbReference>
<evidence type="ECO:0000256" key="1">
    <source>
        <dbReference type="SAM" id="MobiDB-lite"/>
    </source>
</evidence>
<protein>
    <submittedName>
        <fullName evidence="3">CLUMA_CG015712, isoform A</fullName>
    </submittedName>
</protein>
<dbReference type="InterPro" id="IPR028103">
    <property type="entry name" value="Spatacsin"/>
</dbReference>
<dbReference type="PANTHER" id="PTHR13650">
    <property type="entry name" value="SPATACSIN"/>
    <property type="match status" value="1"/>
</dbReference>
<dbReference type="Pfam" id="PF14649">
    <property type="entry name" value="Spatacsin_C"/>
    <property type="match status" value="2"/>
</dbReference>
<evidence type="ECO:0000259" key="2">
    <source>
        <dbReference type="Pfam" id="PF14649"/>
    </source>
</evidence>
<evidence type="ECO:0000313" key="3">
    <source>
        <dbReference type="EMBL" id="CRL01871.1"/>
    </source>
</evidence>
<dbReference type="GO" id="GO:0005737">
    <property type="term" value="C:cytoplasm"/>
    <property type="evidence" value="ECO:0007669"/>
    <property type="project" value="TreeGrafter"/>
</dbReference>
<feature type="domain" description="Spatacsin C-terminal" evidence="2">
    <location>
        <begin position="1381"/>
        <end position="1509"/>
    </location>
</feature>
<dbReference type="OrthoDB" id="2018754at2759"/>